<dbReference type="InterPro" id="IPR011701">
    <property type="entry name" value="MFS"/>
</dbReference>
<gene>
    <name evidence="8" type="ORF">E5139_15985</name>
</gene>
<dbReference type="AlphaFoldDB" id="A0A4D6KID5"/>
<sequence length="390" mass="39938">MERGYRHVVLASCVLAFFGSRVGQLVISPLVPEITGAFEVSKGSIGAALTGMWAAYALVQYPAGVFGDRFGERPVVLVSLATAAVGSVLLAVVATFPLFVLVVVALGAGVGLYYNAGTTLLAREFDGVGRAIGVHRIGGQAAGLLAPISVAAVSVRFGWRAGLLVGVVAAPILLLFWAAVRPTPPRRPDVSVRRQFDAGLLRDILSRPVLAYGTAVAVLAEFVGMAATSFLPTFLVAAQGLSLQRASLLFSLYFVVLAVAQPATGWLSDAVGRARATMLALASGVAGYALLVGATGLVPVVAGVTLAGYAMSWSTPIQALFLDQLGRAERGTGFGLVRTVYVLLGSLGSVVTGGVADRLGWTVAFGMLGLVLLSAAGLVGAAQLANVEAS</sequence>
<feature type="transmembrane region" description="Helical" evidence="6">
    <location>
        <begin position="98"/>
        <end position="116"/>
    </location>
</feature>
<geneLocation type="plasmid" evidence="8">
    <name>unnamed1</name>
</geneLocation>
<evidence type="ECO:0000256" key="6">
    <source>
        <dbReference type="SAM" id="Phobius"/>
    </source>
</evidence>
<dbReference type="KEGG" id="halz:E5139_15985"/>
<keyword evidence="5 6" id="KW-0472">Membrane</keyword>
<evidence type="ECO:0000256" key="1">
    <source>
        <dbReference type="ARBA" id="ARBA00004651"/>
    </source>
</evidence>
<dbReference type="Proteomes" id="UP000297053">
    <property type="component" value="Plasmid unnamed1"/>
</dbReference>
<feature type="transmembrane region" description="Helical" evidence="6">
    <location>
        <begin position="279"/>
        <end position="311"/>
    </location>
</feature>
<dbReference type="Pfam" id="PF07690">
    <property type="entry name" value="MFS_1"/>
    <property type="match status" value="1"/>
</dbReference>
<name>A0A4D6KID5_9EURY</name>
<evidence type="ECO:0000256" key="4">
    <source>
        <dbReference type="ARBA" id="ARBA00022989"/>
    </source>
</evidence>
<evidence type="ECO:0000256" key="5">
    <source>
        <dbReference type="ARBA" id="ARBA00023136"/>
    </source>
</evidence>
<feature type="transmembrane region" description="Helical" evidence="6">
    <location>
        <begin position="161"/>
        <end position="180"/>
    </location>
</feature>
<feature type="transmembrane region" description="Helical" evidence="6">
    <location>
        <begin position="248"/>
        <end position="267"/>
    </location>
</feature>
<protein>
    <submittedName>
        <fullName evidence="8">MFS transporter</fullName>
    </submittedName>
</protein>
<dbReference type="GO" id="GO:0022857">
    <property type="term" value="F:transmembrane transporter activity"/>
    <property type="evidence" value="ECO:0007669"/>
    <property type="project" value="InterPro"/>
</dbReference>
<evidence type="ECO:0000256" key="3">
    <source>
        <dbReference type="ARBA" id="ARBA00022692"/>
    </source>
</evidence>
<feature type="transmembrane region" description="Helical" evidence="6">
    <location>
        <begin position="363"/>
        <end position="385"/>
    </location>
</feature>
<keyword evidence="3 6" id="KW-0812">Transmembrane</keyword>
<evidence type="ECO:0000313" key="9">
    <source>
        <dbReference type="Proteomes" id="UP000297053"/>
    </source>
</evidence>
<dbReference type="RefSeq" id="WP_015764198.1">
    <property type="nucleotide sequence ID" value="NZ_CP039376.1"/>
</dbReference>
<dbReference type="GO" id="GO:0005886">
    <property type="term" value="C:plasma membrane"/>
    <property type="evidence" value="ECO:0007669"/>
    <property type="project" value="UniProtKB-SubCell"/>
</dbReference>
<dbReference type="InterPro" id="IPR050189">
    <property type="entry name" value="MFS_Efflux_Transporters"/>
</dbReference>
<dbReference type="PANTHER" id="PTHR43124">
    <property type="entry name" value="PURINE EFFLUX PUMP PBUE"/>
    <property type="match status" value="1"/>
</dbReference>
<accession>A0A4D6KID5</accession>
<evidence type="ECO:0000259" key="7">
    <source>
        <dbReference type="PROSITE" id="PS50850"/>
    </source>
</evidence>
<evidence type="ECO:0000256" key="2">
    <source>
        <dbReference type="ARBA" id="ARBA00022475"/>
    </source>
</evidence>
<reference evidence="8 9" key="1">
    <citation type="submission" date="2019-04" db="EMBL/GenBank/DDBJ databases">
        <title>Complete genome sequence of Arthrobacter sp. ZXY-2 associated with effective atrazine degradation and salt adaptation.</title>
        <authorList>
            <person name="Zhao X."/>
        </authorList>
    </citation>
    <scope>NUCLEOTIDE SEQUENCE [LARGE SCALE GENOMIC DNA]</scope>
    <source>
        <strain evidence="9">ZP60</strain>
        <plasmid evidence="8 9">unnamed1</plasmid>
    </source>
</reference>
<dbReference type="EMBL" id="CP039376">
    <property type="protein sequence ID" value="QCD67162.1"/>
    <property type="molecule type" value="Genomic_DNA"/>
</dbReference>
<dbReference type="InterPro" id="IPR036259">
    <property type="entry name" value="MFS_trans_sf"/>
</dbReference>
<dbReference type="PROSITE" id="PS50850">
    <property type="entry name" value="MFS"/>
    <property type="match status" value="1"/>
</dbReference>
<keyword evidence="8" id="KW-0614">Plasmid</keyword>
<dbReference type="InterPro" id="IPR020846">
    <property type="entry name" value="MFS_dom"/>
</dbReference>
<keyword evidence="4 6" id="KW-1133">Transmembrane helix</keyword>
<reference evidence="8 9" key="2">
    <citation type="submission" date="2019-04" db="EMBL/GenBank/DDBJ databases">
        <authorList>
            <person name="Yang S."/>
            <person name="Wei W."/>
        </authorList>
    </citation>
    <scope>NUCLEOTIDE SEQUENCE [LARGE SCALE GENOMIC DNA]</scope>
    <source>
        <strain evidence="9">ZP60</strain>
        <plasmid evidence="8 9">unnamed1</plasmid>
    </source>
</reference>
<feature type="domain" description="Major facilitator superfamily (MFS) profile" evidence="7">
    <location>
        <begin position="9"/>
        <end position="390"/>
    </location>
</feature>
<dbReference type="Gene3D" id="1.20.1250.20">
    <property type="entry name" value="MFS general substrate transporter like domains"/>
    <property type="match status" value="2"/>
</dbReference>
<keyword evidence="2" id="KW-1003">Cell membrane</keyword>
<proteinExistence type="predicted"/>
<feature type="transmembrane region" description="Helical" evidence="6">
    <location>
        <begin position="74"/>
        <end position="92"/>
    </location>
</feature>
<dbReference type="SUPFAM" id="SSF103473">
    <property type="entry name" value="MFS general substrate transporter"/>
    <property type="match status" value="1"/>
</dbReference>
<feature type="transmembrane region" description="Helical" evidence="6">
    <location>
        <begin position="331"/>
        <end position="351"/>
    </location>
</feature>
<feature type="transmembrane region" description="Helical" evidence="6">
    <location>
        <begin position="209"/>
        <end position="236"/>
    </location>
</feature>
<organism evidence="8 9">
    <name type="scientific">Halomicrobium mukohataei</name>
    <dbReference type="NCBI Taxonomy" id="57705"/>
    <lineage>
        <taxon>Archaea</taxon>
        <taxon>Methanobacteriati</taxon>
        <taxon>Methanobacteriota</taxon>
        <taxon>Stenosarchaea group</taxon>
        <taxon>Halobacteria</taxon>
        <taxon>Halobacteriales</taxon>
        <taxon>Haloarculaceae</taxon>
        <taxon>Halomicrobium</taxon>
    </lineage>
</organism>
<comment type="subcellular location">
    <subcellularLocation>
        <location evidence="1">Cell membrane</location>
        <topology evidence="1">Multi-pass membrane protein</topology>
    </subcellularLocation>
</comment>
<feature type="transmembrane region" description="Helical" evidence="6">
    <location>
        <begin position="47"/>
        <end position="67"/>
    </location>
</feature>
<evidence type="ECO:0000313" key="8">
    <source>
        <dbReference type="EMBL" id="QCD67162.1"/>
    </source>
</evidence>
<dbReference type="GeneID" id="8409493"/>
<feature type="transmembrane region" description="Helical" evidence="6">
    <location>
        <begin position="137"/>
        <end position="155"/>
    </location>
</feature>
<dbReference type="PANTHER" id="PTHR43124:SF3">
    <property type="entry name" value="CHLORAMPHENICOL EFFLUX PUMP RV0191"/>
    <property type="match status" value="1"/>
</dbReference>